<name>A0A1L7X8B5_9HELO</name>
<dbReference type="EMBL" id="FJOG01000018">
    <property type="protein sequence ID" value="CZR61264.1"/>
    <property type="molecule type" value="Genomic_DNA"/>
</dbReference>
<evidence type="ECO:0000313" key="3">
    <source>
        <dbReference type="Proteomes" id="UP000184330"/>
    </source>
</evidence>
<organism evidence="2 3">
    <name type="scientific">Phialocephala subalpina</name>
    <dbReference type="NCBI Taxonomy" id="576137"/>
    <lineage>
        <taxon>Eukaryota</taxon>
        <taxon>Fungi</taxon>
        <taxon>Dikarya</taxon>
        <taxon>Ascomycota</taxon>
        <taxon>Pezizomycotina</taxon>
        <taxon>Leotiomycetes</taxon>
        <taxon>Helotiales</taxon>
        <taxon>Mollisiaceae</taxon>
        <taxon>Phialocephala</taxon>
        <taxon>Phialocephala fortinii species complex</taxon>
    </lineage>
</organism>
<accession>A0A1L7X8B5</accession>
<sequence length="282" mass="32420">MPQDFPQFANLPLELRRVIWEYAAAGWTQVIPLSLSNPKEAWEDPPFDSRKHLFASEMAAPPLLYACHDSRAAALEFYTRGLDFEVKNAWSWRATLFNDVRYRECPYDKELQDVGEMTYWAPDNDVVMLEHAEEPYLCDGTSICNSMPFRRHEYKFDERIKYMAIRMEVWNGGTGSILLEVPGLQIVYVLVDRKPCFPFLESTGTEDMDTIEAQREESCRILEGQMAEAISSNSALFRLKRGMVAGISVQVVLVESIDELIEQVGKRREVLKLRSFAIVSND</sequence>
<dbReference type="PANTHER" id="PTHR35910:SF6">
    <property type="entry name" value="2EXR DOMAIN-CONTAINING PROTEIN"/>
    <property type="match status" value="1"/>
</dbReference>
<evidence type="ECO:0000313" key="2">
    <source>
        <dbReference type="EMBL" id="CZR61264.1"/>
    </source>
</evidence>
<protein>
    <recommendedName>
        <fullName evidence="1">2EXR domain-containing protein</fullName>
    </recommendedName>
</protein>
<dbReference type="Proteomes" id="UP000184330">
    <property type="component" value="Unassembled WGS sequence"/>
</dbReference>
<dbReference type="Pfam" id="PF20150">
    <property type="entry name" value="2EXR"/>
    <property type="match status" value="1"/>
</dbReference>
<keyword evidence="3" id="KW-1185">Reference proteome</keyword>
<dbReference type="OrthoDB" id="3480010at2759"/>
<feature type="domain" description="2EXR" evidence="1">
    <location>
        <begin position="5"/>
        <end position="90"/>
    </location>
</feature>
<evidence type="ECO:0000259" key="1">
    <source>
        <dbReference type="Pfam" id="PF20150"/>
    </source>
</evidence>
<dbReference type="PANTHER" id="PTHR35910">
    <property type="entry name" value="2EXR DOMAIN-CONTAINING PROTEIN"/>
    <property type="match status" value="1"/>
</dbReference>
<reference evidence="2 3" key="1">
    <citation type="submission" date="2016-03" db="EMBL/GenBank/DDBJ databases">
        <authorList>
            <person name="Ploux O."/>
        </authorList>
    </citation>
    <scope>NUCLEOTIDE SEQUENCE [LARGE SCALE GENOMIC DNA]</scope>
    <source>
        <strain evidence="2 3">UAMH 11012</strain>
    </source>
</reference>
<proteinExistence type="predicted"/>
<gene>
    <name evidence="2" type="ORF">PAC_11160</name>
</gene>
<dbReference type="AlphaFoldDB" id="A0A1L7X8B5"/>
<dbReference type="InterPro" id="IPR045518">
    <property type="entry name" value="2EXR"/>
</dbReference>